<comment type="similarity">
    <text evidence="2">Belongs to the CRISP family.</text>
</comment>
<keyword evidence="3" id="KW-0964">Secreted</keyword>
<dbReference type="GO" id="GO:1903561">
    <property type="term" value="C:extracellular vesicle"/>
    <property type="evidence" value="ECO:0007669"/>
    <property type="project" value="UniProtKB-ARBA"/>
</dbReference>
<evidence type="ECO:0000256" key="1">
    <source>
        <dbReference type="ARBA" id="ARBA00004613"/>
    </source>
</evidence>
<feature type="chain" id="PRO_5044321576" description="SCP domain-containing protein" evidence="6">
    <location>
        <begin position="20"/>
        <end position="358"/>
    </location>
</feature>
<sequence length="358" mass="37449">MKFSQVATTAAIFAGLTTAEIAYVTQTRGVTVGETATVATTVTVGATVTGGDQGQDQVQQSAAPEAGDIQQSAVPEADDIQQSAVPEAEPTADADGGNGIAITEVFTTTIMGQEIVYSGVYYSYGEEHTYGDVQVQTLTIGGGGFPSDDQYPTTEVSAEASPSAVTTSSAVATPDAKVPDSTKDASQPAATTASGSSSGSNDFSGVKDTKFAQQILDAHNQKRARHGVPDLTWDATVYEYAQKFADQYSCSGNLQHSGGKYGENLAVGYADGAAALQAWYEEAGKDGLSYSYGSSSVYNHFTQVVWKSTTKLGCAYKDCRAQNWGLYVVCSYDPAGNVMGTDPKTGKSYMAENVLRPQ</sequence>
<evidence type="ECO:0000256" key="5">
    <source>
        <dbReference type="SAM" id="MobiDB-lite"/>
    </source>
</evidence>
<keyword evidence="4 6" id="KW-0732">Signal</keyword>
<evidence type="ECO:0000313" key="8">
    <source>
        <dbReference type="EMBL" id="KGR21714.1"/>
    </source>
</evidence>
<dbReference type="GO" id="GO:0009986">
    <property type="term" value="C:cell surface"/>
    <property type="evidence" value="ECO:0007669"/>
    <property type="project" value="UniProtKB-ARBA"/>
</dbReference>
<proteinExistence type="inferred from homology"/>
<dbReference type="InterPro" id="IPR035940">
    <property type="entry name" value="CAP_sf"/>
</dbReference>
<dbReference type="InterPro" id="IPR014044">
    <property type="entry name" value="CAP_dom"/>
</dbReference>
<dbReference type="PROSITE" id="PS01010">
    <property type="entry name" value="CRISP_2"/>
    <property type="match status" value="1"/>
</dbReference>
<comment type="caution">
    <text evidence="8">The sequence shown here is derived from an EMBL/GenBank/DDBJ whole genome shotgun (WGS) entry which is preliminary data.</text>
</comment>
<dbReference type="Proteomes" id="UP000030161">
    <property type="component" value="Unassembled WGS sequence"/>
</dbReference>
<evidence type="ECO:0000256" key="3">
    <source>
        <dbReference type="ARBA" id="ARBA00022525"/>
    </source>
</evidence>
<evidence type="ECO:0000259" key="7">
    <source>
        <dbReference type="SMART" id="SM00198"/>
    </source>
</evidence>
<dbReference type="SMART" id="SM00198">
    <property type="entry name" value="SCP"/>
    <property type="match status" value="1"/>
</dbReference>
<evidence type="ECO:0000256" key="2">
    <source>
        <dbReference type="ARBA" id="ARBA00009923"/>
    </source>
</evidence>
<dbReference type="Gene3D" id="3.40.33.10">
    <property type="entry name" value="CAP"/>
    <property type="match status" value="1"/>
</dbReference>
<protein>
    <recommendedName>
        <fullName evidence="7">SCP domain-containing protein</fullName>
    </recommendedName>
</protein>
<dbReference type="EMBL" id="AJIX01000003">
    <property type="protein sequence ID" value="KGR21714.1"/>
    <property type="molecule type" value="Genomic_DNA"/>
</dbReference>
<accession>A0AB34Q2D7</accession>
<organism evidence="8 9">
    <name type="scientific">Candida albicans P78048</name>
    <dbReference type="NCBI Taxonomy" id="1094989"/>
    <lineage>
        <taxon>Eukaryota</taxon>
        <taxon>Fungi</taxon>
        <taxon>Dikarya</taxon>
        <taxon>Ascomycota</taxon>
        <taxon>Saccharomycotina</taxon>
        <taxon>Pichiomycetes</taxon>
        <taxon>Debaryomycetaceae</taxon>
        <taxon>Candida/Lodderomyces clade</taxon>
        <taxon>Candida</taxon>
    </lineage>
</organism>
<reference evidence="8 9" key="1">
    <citation type="submission" date="2013-12" db="EMBL/GenBank/DDBJ databases">
        <title>The Genome Sequence of Candida albicans P78048.</title>
        <authorList>
            <consortium name="The Broad Institute Genome Sequencing Platform"/>
            <consortium name="The Broad Institute Genome Sequencing Center for Infectious Disease"/>
            <person name="Cuomo C."/>
            <person name="Bennett R."/>
            <person name="Hirakawa M."/>
            <person name="Noverr M."/>
            <person name="Mitchell A."/>
            <person name="Young S.K."/>
            <person name="Zeng Q."/>
            <person name="Gargeya S."/>
            <person name="Fitzgerald M."/>
            <person name="Abouelleil A."/>
            <person name="Alvarado L."/>
            <person name="Berlin A.M."/>
            <person name="Chapman S.B."/>
            <person name="Dewar J."/>
            <person name="Goldberg J."/>
            <person name="Griggs A."/>
            <person name="Gujja S."/>
            <person name="Hansen M."/>
            <person name="Howarth C."/>
            <person name="Imamovic A."/>
            <person name="Larimer J."/>
            <person name="McCowan C."/>
            <person name="Murphy C."/>
            <person name="Pearson M."/>
            <person name="Priest M."/>
            <person name="Roberts A."/>
            <person name="Saif S."/>
            <person name="Shea T."/>
            <person name="Sykes S."/>
            <person name="Wortman J."/>
            <person name="Nusbaum C."/>
            <person name="Birren B."/>
        </authorList>
    </citation>
    <scope>NUCLEOTIDE SEQUENCE [LARGE SCALE GENOMIC DNA]</scope>
    <source>
        <strain evidence="8 9">P78048</strain>
    </source>
</reference>
<dbReference type="FunFam" id="3.40.33.10:FF:000012">
    <property type="entry name" value="Secreted protein PRY1"/>
    <property type="match status" value="1"/>
</dbReference>
<feature type="region of interest" description="Disordered" evidence="5">
    <location>
        <begin position="48"/>
        <end position="98"/>
    </location>
</feature>
<feature type="domain" description="SCP" evidence="7">
    <location>
        <begin position="210"/>
        <end position="340"/>
    </location>
</feature>
<name>A0AB34Q2D7_CANAX</name>
<evidence type="ECO:0000313" key="9">
    <source>
        <dbReference type="Proteomes" id="UP000030161"/>
    </source>
</evidence>
<feature type="compositionally biased region" description="Low complexity" evidence="5">
    <location>
        <begin position="189"/>
        <end position="200"/>
    </location>
</feature>
<dbReference type="PRINTS" id="PR00837">
    <property type="entry name" value="V5TPXLIKE"/>
</dbReference>
<dbReference type="SUPFAM" id="SSF55797">
    <property type="entry name" value="PR-1-like"/>
    <property type="match status" value="1"/>
</dbReference>
<feature type="compositionally biased region" description="Low complexity" evidence="5">
    <location>
        <begin position="153"/>
        <end position="174"/>
    </location>
</feature>
<dbReference type="Pfam" id="PF00188">
    <property type="entry name" value="CAP"/>
    <property type="match status" value="1"/>
</dbReference>
<dbReference type="CDD" id="cd05384">
    <property type="entry name" value="CAP_PRY1-like"/>
    <property type="match status" value="1"/>
</dbReference>
<gene>
    <name evidence="8" type="ORF">MG3_00723</name>
</gene>
<evidence type="ECO:0000256" key="4">
    <source>
        <dbReference type="ARBA" id="ARBA00022729"/>
    </source>
</evidence>
<comment type="subcellular location">
    <subcellularLocation>
        <location evidence="1">Secreted</location>
    </subcellularLocation>
</comment>
<dbReference type="InterPro" id="IPR018244">
    <property type="entry name" value="Allrgn_V5/Tpx1_CS"/>
</dbReference>
<dbReference type="InterPro" id="IPR001283">
    <property type="entry name" value="CRISP-related"/>
</dbReference>
<dbReference type="AlphaFoldDB" id="A0AB34Q2D7"/>
<feature type="compositionally biased region" description="Low complexity" evidence="5">
    <location>
        <begin position="48"/>
        <end position="63"/>
    </location>
</feature>
<feature type="signal peptide" evidence="6">
    <location>
        <begin position="1"/>
        <end position="19"/>
    </location>
</feature>
<evidence type="ECO:0000256" key="6">
    <source>
        <dbReference type="SAM" id="SignalP"/>
    </source>
</evidence>
<dbReference type="PANTHER" id="PTHR10334">
    <property type="entry name" value="CYSTEINE-RICH SECRETORY PROTEIN-RELATED"/>
    <property type="match status" value="1"/>
</dbReference>
<feature type="region of interest" description="Disordered" evidence="5">
    <location>
        <begin position="144"/>
        <end position="203"/>
    </location>
</feature>